<proteinExistence type="predicted"/>
<evidence type="ECO:0000313" key="1">
    <source>
        <dbReference type="EMBL" id="CCQ43272.1"/>
    </source>
</evidence>
<name>L8ECB4_HUMAN</name>
<sequence length="81" mass="8897">MQAFCGAWLMGWYRLEWGPRPCSLPWWAGLPACWRPHPQTLVAISGRPFGGTSGRRGSGSVGHSCGRSWLACSGDWTAWSC</sequence>
<gene>
    <name evidence="1" type="primary">MAP3K6</name>
</gene>
<accession>L8ECB4</accession>
<dbReference type="EMBL" id="HF583775">
    <property type="protein sequence ID" value="CCQ43272.1"/>
    <property type="molecule type" value="Genomic_DNA"/>
</dbReference>
<organism evidence="1">
    <name type="scientific">Homo sapiens</name>
    <name type="common">Human</name>
    <dbReference type="NCBI Taxonomy" id="9606"/>
    <lineage>
        <taxon>Eukaryota</taxon>
        <taxon>Metazoa</taxon>
        <taxon>Chordata</taxon>
        <taxon>Craniata</taxon>
        <taxon>Vertebrata</taxon>
        <taxon>Euteleostomi</taxon>
        <taxon>Mammalia</taxon>
        <taxon>Eutheria</taxon>
        <taxon>Euarchontoglires</taxon>
        <taxon>Primates</taxon>
        <taxon>Haplorrhini</taxon>
        <taxon>Catarrhini</taxon>
        <taxon>Hominidae</taxon>
        <taxon>Homo</taxon>
    </lineage>
</organism>
<protein>
    <submittedName>
        <fullName evidence="1">Alternative protein MAP3K6</fullName>
    </submittedName>
</protein>
<dbReference type="OrthoDB" id="275301at2759"/>
<reference evidence="1" key="1">
    <citation type="journal article" date="2013" name="PLoS ONE">
        <title>Direct detection of alternative open reading frames translation products in human significantly expands the proteome.</title>
        <authorList>
            <person name="Vanderperre B."/>
            <person name="Lucier J.-F."/>
            <person name="Motard J."/>
            <person name="Tremblay G."/>
            <person name="Vanderperre S."/>
            <person name="Wisztorski M."/>
            <person name="Salzet M."/>
            <person name="Boisvert F.-M."/>
            <person name="Roucou X."/>
        </authorList>
    </citation>
    <scope>NUCLEOTIDE SEQUENCE</scope>
</reference>
<dbReference type="ChiTaRS" id="MAP3K6">
    <property type="organism name" value="human"/>
</dbReference>
<dbReference type="AlphaFoldDB" id="L8ECB4"/>